<feature type="domain" description="NADPH-dependent FMN reductase-like" evidence="1">
    <location>
        <begin position="22"/>
        <end position="175"/>
    </location>
</feature>
<sequence length="215" mass="23512">MLISYCLFPTAYSLCEAMAVIPKILVFAGSVRGGAYSGRTADVAQKELAVQGAEVTRISLGDYPLPILDEDLEKEKGVPENAVRLGRLIIAHDGLLIATPEYNGSIPPLLKNTIDWVSRVRRDNSRPVRPLAGKVVGLCSSSNGHFAGIRCINHLRAVLVRCQMEVVTPECSVPEGGDAFGEDGHFRDERLHTSMEHLCRTLIETSRMLSTRIEA</sequence>
<dbReference type="Gene3D" id="3.40.50.360">
    <property type="match status" value="1"/>
</dbReference>
<dbReference type="SUPFAM" id="SSF52218">
    <property type="entry name" value="Flavoproteins"/>
    <property type="match status" value="1"/>
</dbReference>
<dbReference type="InterPro" id="IPR005025">
    <property type="entry name" value="FMN_Rdtase-like_dom"/>
</dbReference>
<accession>F7Y7R6</accession>
<dbReference type="EMBL" id="CP002279">
    <property type="protein sequence ID" value="AEH85235.1"/>
    <property type="molecule type" value="Genomic_DNA"/>
</dbReference>
<protein>
    <submittedName>
        <fullName evidence="2">NADPH-dependent FMN reductase</fullName>
    </submittedName>
</protein>
<dbReference type="GO" id="GO:0010181">
    <property type="term" value="F:FMN binding"/>
    <property type="evidence" value="ECO:0007669"/>
    <property type="project" value="TreeGrafter"/>
</dbReference>
<dbReference type="Proteomes" id="UP000001623">
    <property type="component" value="Chromosome"/>
</dbReference>
<name>F7Y7R6_MESOW</name>
<evidence type="ECO:0000259" key="1">
    <source>
        <dbReference type="Pfam" id="PF03358"/>
    </source>
</evidence>
<proteinExistence type="predicted"/>
<dbReference type="PANTHER" id="PTHR30543">
    <property type="entry name" value="CHROMATE REDUCTASE"/>
    <property type="match status" value="1"/>
</dbReference>
<evidence type="ECO:0000313" key="2">
    <source>
        <dbReference type="EMBL" id="AEH85235.1"/>
    </source>
</evidence>
<dbReference type="HOGENOM" id="CLU_055322_4_1_5"/>
<evidence type="ECO:0000313" key="3">
    <source>
        <dbReference type="Proteomes" id="UP000001623"/>
    </source>
</evidence>
<organism evidence="2 3">
    <name type="scientific">Mesorhizobium opportunistum (strain LMG 24607 / HAMBI 3007 / WSM2075)</name>
    <dbReference type="NCBI Taxonomy" id="536019"/>
    <lineage>
        <taxon>Bacteria</taxon>
        <taxon>Pseudomonadati</taxon>
        <taxon>Pseudomonadota</taxon>
        <taxon>Alphaproteobacteria</taxon>
        <taxon>Hyphomicrobiales</taxon>
        <taxon>Phyllobacteriaceae</taxon>
        <taxon>Mesorhizobium</taxon>
    </lineage>
</organism>
<dbReference type="PANTHER" id="PTHR30543:SF21">
    <property type="entry name" value="NAD(P)H-DEPENDENT FMN REDUCTASE LOT6"/>
    <property type="match status" value="1"/>
</dbReference>
<dbReference type="AlphaFoldDB" id="F7Y7R6"/>
<dbReference type="InterPro" id="IPR050712">
    <property type="entry name" value="NAD(P)H-dep_reductase"/>
</dbReference>
<dbReference type="InterPro" id="IPR029039">
    <property type="entry name" value="Flavoprotein-like_sf"/>
</dbReference>
<dbReference type="GO" id="GO:0016491">
    <property type="term" value="F:oxidoreductase activity"/>
    <property type="evidence" value="ECO:0007669"/>
    <property type="project" value="InterPro"/>
</dbReference>
<dbReference type="KEGG" id="mop:Mesop_0742"/>
<dbReference type="GO" id="GO:0005829">
    <property type="term" value="C:cytosol"/>
    <property type="evidence" value="ECO:0007669"/>
    <property type="project" value="TreeGrafter"/>
</dbReference>
<dbReference type="eggNOG" id="COG0431">
    <property type="taxonomic scope" value="Bacteria"/>
</dbReference>
<gene>
    <name evidence="2" type="ordered locus">Mesop_0742</name>
</gene>
<dbReference type="Pfam" id="PF03358">
    <property type="entry name" value="FMN_red"/>
    <property type="match status" value="1"/>
</dbReference>
<dbReference type="STRING" id="536019.Mesop_0742"/>
<reference evidence="2 3" key="1">
    <citation type="submission" date="2010-10" db="EMBL/GenBank/DDBJ databases">
        <title>Complete sequence of Mesorhizobium opportunistum WSM2075.</title>
        <authorList>
            <consortium name="US DOE Joint Genome Institute"/>
            <person name="Lucas S."/>
            <person name="Copeland A."/>
            <person name="Lapidus A."/>
            <person name="Cheng J.-F."/>
            <person name="Bruce D."/>
            <person name="Goodwin L."/>
            <person name="Pitluck S."/>
            <person name="Chertkov O."/>
            <person name="Misra M."/>
            <person name="Detter J.C."/>
            <person name="Han C."/>
            <person name="Tapia R."/>
            <person name="Land M."/>
            <person name="Hauser L."/>
            <person name="Kyrpides N."/>
            <person name="Ovchinnikova G."/>
            <person name="Mavrommatis K.M."/>
            <person name="Tiwari R.P."/>
            <person name="Howieson J.G."/>
            <person name="O'Hara G.W."/>
            <person name="Nandasena K.G."/>
            <person name="Woyke T."/>
        </authorList>
    </citation>
    <scope>NUCLEOTIDE SEQUENCE [LARGE SCALE GENOMIC DNA]</scope>
    <source>
        <strain evidence="3">LMG 24607 / HAMBI 3007 / WSM2075</strain>
    </source>
</reference>